<organism evidence="1 2">
    <name type="scientific">Vespula maculifrons</name>
    <name type="common">Eastern yellow jacket</name>
    <name type="synonym">Wasp</name>
    <dbReference type="NCBI Taxonomy" id="7453"/>
    <lineage>
        <taxon>Eukaryota</taxon>
        <taxon>Metazoa</taxon>
        <taxon>Ecdysozoa</taxon>
        <taxon>Arthropoda</taxon>
        <taxon>Hexapoda</taxon>
        <taxon>Insecta</taxon>
        <taxon>Pterygota</taxon>
        <taxon>Neoptera</taxon>
        <taxon>Endopterygota</taxon>
        <taxon>Hymenoptera</taxon>
        <taxon>Apocrita</taxon>
        <taxon>Aculeata</taxon>
        <taxon>Vespoidea</taxon>
        <taxon>Vespidae</taxon>
        <taxon>Vespinae</taxon>
        <taxon>Vespula</taxon>
    </lineage>
</organism>
<keyword evidence="2" id="KW-1185">Reference proteome</keyword>
<dbReference type="Proteomes" id="UP001607303">
    <property type="component" value="Unassembled WGS sequence"/>
</dbReference>
<proteinExistence type="predicted"/>
<name>A0ABD2BWX4_VESMC</name>
<evidence type="ECO:0000313" key="2">
    <source>
        <dbReference type="Proteomes" id="UP001607303"/>
    </source>
</evidence>
<dbReference type="AlphaFoldDB" id="A0ABD2BWX4"/>
<dbReference type="EMBL" id="JAYRBN010000065">
    <property type="protein sequence ID" value="KAL2737286.1"/>
    <property type="molecule type" value="Genomic_DNA"/>
</dbReference>
<evidence type="ECO:0000313" key="1">
    <source>
        <dbReference type="EMBL" id="KAL2737286.1"/>
    </source>
</evidence>
<gene>
    <name evidence="1" type="ORF">V1477_012242</name>
</gene>
<comment type="caution">
    <text evidence="1">The sequence shown here is derived from an EMBL/GenBank/DDBJ whole genome shotgun (WGS) entry which is preliminary data.</text>
</comment>
<protein>
    <submittedName>
        <fullName evidence="1">Uncharacterized protein</fullName>
    </submittedName>
</protein>
<reference evidence="1 2" key="1">
    <citation type="journal article" date="2024" name="Ann. Entomol. Soc. Am.">
        <title>Genomic analyses of the southern and eastern yellowjacket wasps (Hymenoptera: Vespidae) reveal evolutionary signatures of social life.</title>
        <authorList>
            <person name="Catto M.A."/>
            <person name="Caine P.B."/>
            <person name="Orr S.E."/>
            <person name="Hunt B.G."/>
            <person name="Goodisman M.A.D."/>
        </authorList>
    </citation>
    <scope>NUCLEOTIDE SEQUENCE [LARGE SCALE GENOMIC DNA]</scope>
    <source>
        <strain evidence="1">232</strain>
        <tissue evidence="1">Head and thorax</tissue>
    </source>
</reference>
<sequence>MRQEKTADGQQTIYNDSWNSQNDIKGLSPMLLSIQFYELQLFVMGAENLIYQWGSSTNSINPM</sequence>
<accession>A0ABD2BWX4</accession>